<dbReference type="HOGENOM" id="CLU_267481_0_0_1"/>
<feature type="compositionally biased region" description="Basic residues" evidence="1">
    <location>
        <begin position="72"/>
        <end position="83"/>
    </location>
</feature>
<feature type="compositionally biased region" description="Basic and acidic residues" evidence="1">
    <location>
        <begin position="905"/>
        <end position="915"/>
    </location>
</feature>
<feature type="region of interest" description="Disordered" evidence="1">
    <location>
        <begin position="1"/>
        <end position="39"/>
    </location>
</feature>
<feature type="compositionally biased region" description="Basic and acidic residues" evidence="1">
    <location>
        <begin position="1113"/>
        <end position="1122"/>
    </location>
</feature>
<feature type="compositionally biased region" description="Basic and acidic residues" evidence="1">
    <location>
        <begin position="1057"/>
        <end position="1066"/>
    </location>
</feature>
<accession>G2WDF5</accession>
<evidence type="ECO:0000256" key="1">
    <source>
        <dbReference type="SAM" id="MobiDB-lite"/>
    </source>
</evidence>
<dbReference type="OrthoDB" id="9932926at2759"/>
<feature type="compositionally biased region" description="Basic and acidic residues" evidence="1">
    <location>
        <begin position="503"/>
        <end position="522"/>
    </location>
</feature>
<feature type="compositionally biased region" description="Acidic residues" evidence="1">
    <location>
        <begin position="850"/>
        <end position="863"/>
    </location>
</feature>
<comment type="caution">
    <text evidence="2">The sequence shown here is derived from an EMBL/GenBank/DDBJ whole genome shotgun (WGS) entry which is preliminary data.</text>
</comment>
<name>G2WDF5_YEASK</name>
<dbReference type="PROSITE" id="PS51354">
    <property type="entry name" value="GLUTAREDOXIN_2"/>
    <property type="match status" value="1"/>
</dbReference>
<feature type="compositionally biased region" description="Basic and acidic residues" evidence="1">
    <location>
        <begin position="982"/>
        <end position="994"/>
    </location>
</feature>
<sequence>MVESLTVENQEHNVQPPSVTSAGDSYSTLPTDLPLPSTNDIIESRDQLTESDLDEAINATENFAQELSSQRKSSKLKGHKKKNQGQIKANRDRDTIVKLSSSVGETEEASTRDAISHDLERKDDVIEIATDTINDATESPTQIPIDVNVVIKETSTNNVAEGTENVPPIKESTGIEVGNSPITRRKKNKKKKTTNRRSRNSSNPADTTDLSKQSTLDSILVGIEEYLQEDGSKNEDIKVNIVQDEPVNVEKMDIGTRNESSDKTFDIDVPNKDNVDETSSKSENNINEEKAEHTLPREENEILNVNEGNAASFKHQLEPHGLEAGDENGQASTKDVESESLTKNGFNFKENESKHLKAGEKQQTESDRDGISPSVLAKNQKETEIGKEDHVFEQKDKEDEKCRKELSVNHENNMSHNFNAAGSDSIIPPETERETYDDETMGPTKRISDNEKNLQHGTNDISVEVEKEEEEENSTFSKVKKENVTGEQEAVRNNEVSGTEEESTSKGEEIMGGDEKQSEAGEKSSIIEIEGSANSAKISKDNLVLEDEAEAPTQENKPTEVVGEIDIPDAPRDDVEIVEAVEKNIIPEDLEVAKEDQEGEQVKLDEPVKAMKDDKIAMRGAESISEDMKKKQEGTAELSNEKAKKEVDETARESAEGVEVEKSKTPESPKVVKRCTSGRPEDLQINERDPEVLKEDVRVPDEDVKPEIATTIENSEEEDPKSQRVQISTEQAETTQKDMGDVGSTTSFKEEEKPKRFEITQEGDKITGKDTNHEHGEAAEAASENSKASDVGTAEKYIEPSSESVKKDTEEDAEVENSEKTEFIKVKAELGNLDAPKEAEVTAELNKENEDVEVDTEEDAEVENSEKTECIKVKAELGNLDAPKEAEVIAEQDKEDEDVEVAATSKEDIETKCSEPAETPIEDGTCTEAEVSKKDAEAVTKEDENMENSKIAEALKDVTGDQEIDDINISDEFRRTVELPELEKQDIKDNKGDDKELEVEETEKETSLPDLVVEENITEEKNEIKQEEEEVSQLDFNETESISKEAPNNDENGFEDQSTRENPKKASADDIFKDILDETNEFLEQLKIVDDSELNALLQSLDAKDSTTQTTEQSKKNNDKPQDVITTSEIRKLNEKEPVYIYTSLAGGGFHMIPRTNRLSTILTANRIPFTYRDLGTDDEARKVWKTFSKGRSLPGVVRGHNDLIGNWEEIEEANEDYKLRELIYDTI</sequence>
<organism evidence="2 3">
    <name type="scientific">Saccharomyces cerevisiae (strain Kyokai no. 7 / NBRC 101557)</name>
    <name type="common">Baker's yeast</name>
    <dbReference type="NCBI Taxonomy" id="721032"/>
    <lineage>
        <taxon>Eukaryota</taxon>
        <taxon>Fungi</taxon>
        <taxon>Dikarya</taxon>
        <taxon>Ascomycota</taxon>
        <taxon>Saccharomycotina</taxon>
        <taxon>Saccharomycetes</taxon>
        <taxon>Saccharomycetales</taxon>
        <taxon>Saccharomycetaceae</taxon>
        <taxon>Saccharomyces</taxon>
    </lineage>
</organism>
<feature type="compositionally biased region" description="Basic and acidic residues" evidence="1">
    <location>
        <begin position="748"/>
        <end position="778"/>
    </location>
</feature>
<feature type="compositionally biased region" description="Polar residues" evidence="1">
    <location>
        <begin position="723"/>
        <end position="734"/>
    </location>
</feature>
<gene>
    <name evidence="2" type="primary">K7_YFR016C</name>
    <name evidence="2" type="ORF">SYK7_023041</name>
</gene>
<feature type="region of interest" description="Disordered" evidence="1">
    <location>
        <begin position="835"/>
        <end position="867"/>
    </location>
</feature>
<feature type="region of interest" description="Disordered" evidence="1">
    <location>
        <begin position="65"/>
        <end position="116"/>
    </location>
</feature>
<protein>
    <submittedName>
        <fullName evidence="2">K7_Yfr016cp</fullName>
    </submittedName>
</protein>
<dbReference type="SUPFAM" id="SSF52833">
    <property type="entry name" value="Thioredoxin-like"/>
    <property type="match status" value="1"/>
</dbReference>
<feature type="compositionally biased region" description="Polar residues" evidence="1">
    <location>
        <begin position="409"/>
        <end position="422"/>
    </location>
</feature>
<dbReference type="Gene3D" id="3.40.30.10">
    <property type="entry name" value="Glutaredoxin"/>
    <property type="match status" value="1"/>
</dbReference>
<feature type="compositionally biased region" description="Basic and acidic residues" evidence="1">
    <location>
        <begin position="479"/>
        <end position="492"/>
    </location>
</feature>
<evidence type="ECO:0000313" key="2">
    <source>
        <dbReference type="EMBL" id="GAA23098.1"/>
    </source>
</evidence>
<feature type="compositionally biased region" description="Basic and acidic residues" evidence="1">
    <location>
        <begin position="349"/>
        <end position="370"/>
    </location>
</feature>
<feature type="compositionally biased region" description="Basic and acidic residues" evidence="1">
    <location>
        <begin position="250"/>
        <end position="280"/>
    </location>
</feature>
<feature type="region of interest" description="Disordered" evidence="1">
    <location>
        <begin position="250"/>
        <end position="572"/>
    </location>
</feature>
<dbReference type="AlphaFoldDB" id="G2WDF5"/>
<feature type="compositionally biased region" description="Basic and acidic residues" evidence="1">
    <location>
        <begin position="835"/>
        <end position="849"/>
    </location>
</feature>
<feature type="compositionally biased region" description="Basic and acidic residues" evidence="1">
    <location>
        <begin position="379"/>
        <end position="408"/>
    </location>
</feature>
<dbReference type="Proteomes" id="UP000001608">
    <property type="component" value="Chromosome 6"/>
</dbReference>
<feature type="region of interest" description="Disordered" evidence="1">
    <location>
        <begin position="620"/>
        <end position="820"/>
    </location>
</feature>
<reference evidence="2 3" key="1">
    <citation type="journal article" date="2011" name="DNA Res.">
        <title>Whole-genome sequencing of sake yeast Saccharomyces cerevisiae Kyokai no. 7.</title>
        <authorList>
            <person name="Akao T."/>
            <person name="Yashiro I."/>
            <person name="Hosoyama A."/>
            <person name="Kitagaki H."/>
            <person name="Horikawa H."/>
            <person name="Watanabe D."/>
            <person name="Akada R."/>
            <person name="Ando Y."/>
            <person name="Harashima S."/>
            <person name="Inoue T."/>
            <person name="Inoue Y."/>
            <person name="Kajiwara S."/>
            <person name="Kitamoto K."/>
            <person name="Kitamoto N."/>
            <person name="Kobayashi O."/>
            <person name="Kuhara S."/>
            <person name="Masubuchi T."/>
            <person name="Mizoguchi H."/>
            <person name="Nakao Y."/>
            <person name="Nakazato A."/>
            <person name="Namise M."/>
            <person name="Oba T."/>
            <person name="Ogata T."/>
            <person name="Ohta A."/>
            <person name="Sato M."/>
            <person name="Shibasaki S."/>
            <person name="Takatsume Y."/>
            <person name="Tanimoto S."/>
            <person name="Tsuboi H."/>
            <person name="Nishimura A."/>
            <person name="Yoda K."/>
            <person name="Ishikawa T."/>
            <person name="Iwashita K."/>
            <person name="Fujita N."/>
            <person name="Shimoi H."/>
        </authorList>
    </citation>
    <scope>NUCLEOTIDE SEQUENCE [LARGE SCALE GENOMIC DNA]</scope>
    <source>
        <strain evidence="3">Kyokai no. 7 / NBRC 101557</strain>
    </source>
</reference>
<feature type="region of interest" description="Disordered" evidence="1">
    <location>
        <begin position="159"/>
        <end position="211"/>
    </location>
</feature>
<feature type="region of interest" description="Disordered" evidence="1">
    <location>
        <begin position="1104"/>
        <end position="1123"/>
    </location>
</feature>
<feature type="compositionally biased region" description="Basic and acidic residues" evidence="1">
    <location>
        <begin position="287"/>
        <end position="300"/>
    </location>
</feature>
<proteinExistence type="predicted"/>
<evidence type="ECO:0000313" key="3">
    <source>
        <dbReference type="Proteomes" id="UP000001608"/>
    </source>
</evidence>
<dbReference type="EMBL" id="DG000042">
    <property type="protein sequence ID" value="GAA23098.1"/>
    <property type="molecule type" value="Genomic_DNA"/>
</dbReference>
<feature type="region of interest" description="Disordered" evidence="1">
    <location>
        <begin position="903"/>
        <end position="932"/>
    </location>
</feature>
<feature type="compositionally biased region" description="Basic residues" evidence="1">
    <location>
        <begin position="183"/>
        <end position="199"/>
    </location>
</feature>
<feature type="compositionally biased region" description="Basic and acidic residues" evidence="1">
    <location>
        <begin position="679"/>
        <end position="706"/>
    </location>
</feature>
<feature type="compositionally biased region" description="Basic and acidic residues" evidence="1">
    <location>
        <begin position="626"/>
        <end position="667"/>
    </location>
</feature>
<dbReference type="InterPro" id="IPR036249">
    <property type="entry name" value="Thioredoxin-like_sf"/>
</dbReference>
<feature type="region of interest" description="Disordered" evidence="1">
    <location>
        <begin position="982"/>
        <end position="1066"/>
    </location>
</feature>
<feature type="compositionally biased region" description="Low complexity" evidence="1">
    <location>
        <begin position="779"/>
        <end position="789"/>
    </location>
</feature>
<feature type="compositionally biased region" description="Polar residues" evidence="1">
    <location>
        <begin position="329"/>
        <end position="345"/>
    </location>
</feature>